<dbReference type="Proteomes" id="UP000185696">
    <property type="component" value="Unassembled WGS sequence"/>
</dbReference>
<name>A0A7Z0WH80_9PSEU</name>
<dbReference type="RefSeq" id="WP_075136059.1">
    <property type="nucleotide sequence ID" value="NZ_MSIF01000017.1"/>
</dbReference>
<sequence length="190" mass="20954">MSIEAELTALLAHPEQVRAALAGRAVGEASVYADAYYDRPDLSMVARGYELRLRTITTSSGDRVVLTYKEPAVDEFGSKPEHETEVAERAVPHTMFLGLGLVEHISYRKHCDNFRFTAHGHDLLASVVRIPELAGRTFLELETITEPDDLSDALTALRAVLGELGVTDQELITDSYTDLVAASRAEPDRR</sequence>
<evidence type="ECO:0000259" key="1">
    <source>
        <dbReference type="PROSITE" id="PS51707"/>
    </source>
</evidence>
<dbReference type="PROSITE" id="PS51707">
    <property type="entry name" value="CYTH"/>
    <property type="match status" value="1"/>
</dbReference>
<dbReference type="AlphaFoldDB" id="A0A7Z0WH80"/>
<evidence type="ECO:0000313" key="3">
    <source>
        <dbReference type="Proteomes" id="UP000185696"/>
    </source>
</evidence>
<dbReference type="SUPFAM" id="SSF55154">
    <property type="entry name" value="CYTH-like phosphatases"/>
    <property type="match status" value="1"/>
</dbReference>
<dbReference type="EMBL" id="MSIF01000017">
    <property type="protein sequence ID" value="OLF07116.1"/>
    <property type="molecule type" value="Genomic_DNA"/>
</dbReference>
<protein>
    <submittedName>
        <fullName evidence="2">Adenylyl cyclase</fullName>
    </submittedName>
</protein>
<comment type="caution">
    <text evidence="2">The sequence shown here is derived from an EMBL/GenBank/DDBJ whole genome shotgun (WGS) entry which is preliminary data.</text>
</comment>
<feature type="domain" description="CYTH" evidence="1">
    <location>
        <begin position="2"/>
        <end position="182"/>
    </location>
</feature>
<evidence type="ECO:0000313" key="2">
    <source>
        <dbReference type="EMBL" id="OLF07116.1"/>
    </source>
</evidence>
<dbReference type="InterPro" id="IPR008173">
    <property type="entry name" value="Adenylyl_cyclase_CyaB"/>
</dbReference>
<organism evidence="2 3">
    <name type="scientific">Actinophytocola xinjiangensis</name>
    <dbReference type="NCBI Taxonomy" id="485602"/>
    <lineage>
        <taxon>Bacteria</taxon>
        <taxon>Bacillati</taxon>
        <taxon>Actinomycetota</taxon>
        <taxon>Actinomycetes</taxon>
        <taxon>Pseudonocardiales</taxon>
        <taxon>Pseudonocardiaceae</taxon>
    </lineage>
</organism>
<accession>A0A7Z0WH80</accession>
<keyword evidence="3" id="KW-1185">Reference proteome</keyword>
<dbReference type="InterPro" id="IPR033469">
    <property type="entry name" value="CYTH-like_dom_sf"/>
</dbReference>
<dbReference type="PANTHER" id="PTHR21028:SF2">
    <property type="entry name" value="CYTH DOMAIN-CONTAINING PROTEIN"/>
    <property type="match status" value="1"/>
</dbReference>
<dbReference type="InterPro" id="IPR023577">
    <property type="entry name" value="CYTH_domain"/>
</dbReference>
<dbReference type="PANTHER" id="PTHR21028">
    <property type="entry name" value="SI:CH211-156B7.4"/>
    <property type="match status" value="1"/>
</dbReference>
<dbReference type="Pfam" id="PF01928">
    <property type="entry name" value="CYTH"/>
    <property type="match status" value="1"/>
</dbReference>
<proteinExistence type="predicted"/>
<dbReference type="Gene3D" id="2.40.320.10">
    <property type="entry name" value="Hypothetical Protein Pfu-838710-001"/>
    <property type="match status" value="1"/>
</dbReference>
<gene>
    <name evidence="2" type="ORF">BLA60_28265</name>
</gene>
<dbReference type="OrthoDB" id="3474751at2"/>
<reference evidence="2 3" key="1">
    <citation type="submission" date="2016-12" db="EMBL/GenBank/DDBJ databases">
        <title>The draft genome sequence of Actinophytocola xinjiangensis.</title>
        <authorList>
            <person name="Wang W."/>
            <person name="Yuan L."/>
        </authorList>
    </citation>
    <scope>NUCLEOTIDE SEQUENCE [LARGE SCALE GENOMIC DNA]</scope>
    <source>
        <strain evidence="2 3">CGMCC 4.4663</strain>
    </source>
</reference>
<dbReference type="SMART" id="SM01118">
    <property type="entry name" value="CYTH"/>
    <property type="match status" value="1"/>
</dbReference>